<evidence type="ECO:0000256" key="1">
    <source>
        <dbReference type="RuleBase" id="RU003860"/>
    </source>
</evidence>
<organism evidence="2 3">
    <name type="scientific">Marinicella litoralis</name>
    <dbReference type="NCBI Taxonomy" id="644220"/>
    <lineage>
        <taxon>Bacteria</taxon>
        <taxon>Pseudomonadati</taxon>
        <taxon>Pseudomonadota</taxon>
        <taxon>Gammaproteobacteria</taxon>
        <taxon>Lysobacterales</taxon>
        <taxon>Marinicellaceae</taxon>
        <taxon>Marinicella</taxon>
    </lineage>
</organism>
<dbReference type="EMBL" id="SNZB01000004">
    <property type="protein sequence ID" value="TDR19608.1"/>
    <property type="molecule type" value="Genomic_DNA"/>
</dbReference>
<dbReference type="OrthoDB" id="9801469at2"/>
<dbReference type="AlphaFoldDB" id="A0A4R6XTB1"/>
<dbReference type="InterPro" id="IPR036065">
    <property type="entry name" value="BolA-like_sf"/>
</dbReference>
<dbReference type="Proteomes" id="UP000295724">
    <property type="component" value="Unassembled WGS sequence"/>
</dbReference>
<evidence type="ECO:0000313" key="3">
    <source>
        <dbReference type="Proteomes" id="UP000295724"/>
    </source>
</evidence>
<keyword evidence="3" id="KW-1185">Reference proteome</keyword>
<comment type="similarity">
    <text evidence="1">Belongs to the BolA/IbaG family.</text>
</comment>
<protein>
    <submittedName>
        <fullName evidence="2">BolA protein</fullName>
    </submittedName>
</protein>
<dbReference type="Gene3D" id="3.30.300.90">
    <property type="entry name" value="BolA-like"/>
    <property type="match status" value="1"/>
</dbReference>
<dbReference type="PANTHER" id="PTHR46230:SF7">
    <property type="entry name" value="BOLA-LIKE PROTEIN 1"/>
    <property type="match status" value="1"/>
</dbReference>
<comment type="caution">
    <text evidence="2">The sequence shown here is derived from an EMBL/GenBank/DDBJ whole genome shotgun (WGS) entry which is preliminary data.</text>
</comment>
<dbReference type="PIRSF" id="PIRSF003113">
    <property type="entry name" value="BolA"/>
    <property type="match status" value="1"/>
</dbReference>
<proteinExistence type="inferred from homology"/>
<sequence length="88" mass="9703">MNKHLDTKNKIEQILLTWGATKVTVTDNSHLHVGHEGAKSGGGHFAVWVQSPEFNGLSRIKSHRLVYQQLNQLFTSGAIHALEVDATS</sequence>
<evidence type="ECO:0000313" key="2">
    <source>
        <dbReference type="EMBL" id="TDR19608.1"/>
    </source>
</evidence>
<dbReference type="SUPFAM" id="SSF82657">
    <property type="entry name" value="BolA-like"/>
    <property type="match status" value="1"/>
</dbReference>
<name>A0A4R6XTB1_9GAMM</name>
<dbReference type="GO" id="GO:0016226">
    <property type="term" value="P:iron-sulfur cluster assembly"/>
    <property type="evidence" value="ECO:0007669"/>
    <property type="project" value="TreeGrafter"/>
</dbReference>
<dbReference type="InterPro" id="IPR002634">
    <property type="entry name" value="BolA"/>
</dbReference>
<gene>
    <name evidence="2" type="ORF">C8D91_2165</name>
</gene>
<accession>A0A4R6XTB1</accession>
<dbReference type="Pfam" id="PF01722">
    <property type="entry name" value="BolA"/>
    <property type="match status" value="1"/>
</dbReference>
<dbReference type="RefSeq" id="WP_099019934.1">
    <property type="nucleotide sequence ID" value="NZ_NIHB01000004.1"/>
</dbReference>
<reference evidence="2 3" key="1">
    <citation type="submission" date="2019-03" db="EMBL/GenBank/DDBJ databases">
        <title>Genomic Encyclopedia of Type Strains, Phase IV (KMG-IV): sequencing the most valuable type-strain genomes for metagenomic binning, comparative biology and taxonomic classification.</title>
        <authorList>
            <person name="Goeker M."/>
        </authorList>
    </citation>
    <scope>NUCLEOTIDE SEQUENCE [LARGE SCALE GENOMIC DNA]</scope>
    <source>
        <strain evidence="2 3">DSM 25488</strain>
    </source>
</reference>
<dbReference type="PANTHER" id="PTHR46230">
    <property type="match status" value="1"/>
</dbReference>